<dbReference type="SUPFAM" id="SSF48695">
    <property type="entry name" value="Multiheme cytochromes"/>
    <property type="match status" value="1"/>
</dbReference>
<sequence>MKTTGFISIILSVLFAVLIAGSVFASGELRGSHKENDVQCADCHGTDTPDSAAKTSSCFSCHGDYKSLAELTKNVEEANPHENHMGELACKECHGIHKPSELFCNKECHNFDMKVK</sequence>
<evidence type="ECO:0000256" key="2">
    <source>
        <dbReference type="ARBA" id="ARBA00004196"/>
    </source>
</evidence>
<dbReference type="InterPro" id="IPR012286">
    <property type="entry name" value="Tetrahaem_cytochrome"/>
</dbReference>
<keyword evidence="4" id="KW-0349">Heme</keyword>
<dbReference type="GO" id="GO:0030313">
    <property type="term" value="C:cell envelope"/>
    <property type="evidence" value="ECO:0007669"/>
    <property type="project" value="UniProtKB-SubCell"/>
</dbReference>
<feature type="domain" description="Tetrahaem cytochrome" evidence="8">
    <location>
        <begin position="33"/>
        <end position="110"/>
    </location>
</feature>
<evidence type="ECO:0000256" key="3">
    <source>
        <dbReference type="ARBA" id="ARBA00022448"/>
    </source>
</evidence>
<dbReference type="KEGG" id="gtl:EP073_08650"/>
<dbReference type="GO" id="GO:0046872">
    <property type="term" value="F:metal ion binding"/>
    <property type="evidence" value="ECO:0007669"/>
    <property type="project" value="UniProtKB-KW"/>
</dbReference>
<comment type="cofactor">
    <cofactor evidence="1">
        <name>heme c</name>
        <dbReference type="ChEBI" id="CHEBI:61717"/>
    </cofactor>
</comment>
<proteinExistence type="predicted"/>
<protein>
    <submittedName>
        <fullName evidence="9">Cytochrome C</fullName>
    </submittedName>
</protein>
<reference evidence="9 10" key="1">
    <citation type="submission" date="2019-01" db="EMBL/GenBank/DDBJ databases">
        <title>Geovibrio thiophilus DSM 11263, complete genome.</title>
        <authorList>
            <person name="Spring S."/>
            <person name="Bunk B."/>
            <person name="Sproer C."/>
        </authorList>
    </citation>
    <scope>NUCLEOTIDE SEQUENCE [LARGE SCALE GENOMIC DNA]</scope>
    <source>
        <strain evidence="9 10">DSM 11263</strain>
    </source>
</reference>
<dbReference type="Pfam" id="PF14537">
    <property type="entry name" value="Cytochrom_c3_2"/>
    <property type="match status" value="1"/>
</dbReference>
<evidence type="ECO:0000256" key="6">
    <source>
        <dbReference type="ARBA" id="ARBA00022982"/>
    </source>
</evidence>
<dbReference type="AlphaFoldDB" id="A0A410JZ71"/>
<comment type="subcellular location">
    <subcellularLocation>
        <location evidence="2">Cell envelope</location>
    </subcellularLocation>
</comment>
<dbReference type="OrthoDB" id="5397337at2"/>
<name>A0A410JZ71_9BACT</name>
<dbReference type="RefSeq" id="WP_128466753.1">
    <property type="nucleotide sequence ID" value="NZ_CP035108.1"/>
</dbReference>
<gene>
    <name evidence="9" type="ORF">EP073_08650</name>
</gene>
<dbReference type="Gene3D" id="1.10.1130.10">
    <property type="entry name" value="Flavocytochrome C3, Chain A"/>
    <property type="match status" value="1"/>
</dbReference>
<evidence type="ECO:0000256" key="1">
    <source>
        <dbReference type="ARBA" id="ARBA00001926"/>
    </source>
</evidence>
<dbReference type="InterPro" id="IPR036280">
    <property type="entry name" value="Multihaem_cyt_sf"/>
</dbReference>
<evidence type="ECO:0000313" key="10">
    <source>
        <dbReference type="Proteomes" id="UP000287502"/>
    </source>
</evidence>
<dbReference type="EMBL" id="CP035108">
    <property type="protein sequence ID" value="QAR33467.1"/>
    <property type="molecule type" value="Genomic_DNA"/>
</dbReference>
<keyword evidence="10" id="KW-1185">Reference proteome</keyword>
<evidence type="ECO:0000256" key="4">
    <source>
        <dbReference type="ARBA" id="ARBA00022617"/>
    </source>
</evidence>
<keyword evidence="6" id="KW-0249">Electron transport</keyword>
<dbReference type="Proteomes" id="UP000287502">
    <property type="component" value="Chromosome"/>
</dbReference>
<evidence type="ECO:0000256" key="7">
    <source>
        <dbReference type="ARBA" id="ARBA00023004"/>
    </source>
</evidence>
<accession>A0A410JZ71</accession>
<evidence type="ECO:0000256" key="5">
    <source>
        <dbReference type="ARBA" id="ARBA00022723"/>
    </source>
</evidence>
<evidence type="ECO:0000313" key="9">
    <source>
        <dbReference type="EMBL" id="QAR33467.1"/>
    </source>
</evidence>
<evidence type="ECO:0000259" key="8">
    <source>
        <dbReference type="Pfam" id="PF14537"/>
    </source>
</evidence>
<keyword evidence="7" id="KW-0408">Iron</keyword>
<organism evidence="9 10">
    <name type="scientific">Geovibrio thiophilus</name>
    <dbReference type="NCBI Taxonomy" id="139438"/>
    <lineage>
        <taxon>Bacteria</taxon>
        <taxon>Pseudomonadati</taxon>
        <taxon>Deferribacterota</taxon>
        <taxon>Deferribacteres</taxon>
        <taxon>Deferribacterales</taxon>
        <taxon>Geovibrionaceae</taxon>
        <taxon>Geovibrio</taxon>
    </lineage>
</organism>
<keyword evidence="5" id="KW-0479">Metal-binding</keyword>
<keyword evidence="3" id="KW-0813">Transport</keyword>